<accession>A0ABW2GYQ4</accession>
<feature type="compositionally biased region" description="Low complexity" evidence="1">
    <location>
        <begin position="130"/>
        <end position="157"/>
    </location>
</feature>
<protein>
    <submittedName>
        <fullName evidence="4">Uncharacterized protein</fullName>
    </submittedName>
</protein>
<dbReference type="RefSeq" id="WP_376807731.1">
    <property type="nucleotide sequence ID" value="NZ_JBHTAC010000019.1"/>
</dbReference>
<feature type="compositionally biased region" description="Low complexity" evidence="1">
    <location>
        <begin position="171"/>
        <end position="190"/>
    </location>
</feature>
<organism evidence="4 5">
    <name type="scientific">Catellatospora aurea</name>
    <dbReference type="NCBI Taxonomy" id="1337874"/>
    <lineage>
        <taxon>Bacteria</taxon>
        <taxon>Bacillati</taxon>
        <taxon>Actinomycetota</taxon>
        <taxon>Actinomycetes</taxon>
        <taxon>Micromonosporales</taxon>
        <taxon>Micromonosporaceae</taxon>
        <taxon>Catellatospora</taxon>
    </lineage>
</organism>
<keyword evidence="3" id="KW-0732">Signal</keyword>
<evidence type="ECO:0000313" key="4">
    <source>
        <dbReference type="EMBL" id="MFC7244736.1"/>
    </source>
</evidence>
<keyword evidence="2" id="KW-1133">Transmembrane helix</keyword>
<feature type="region of interest" description="Disordered" evidence="1">
    <location>
        <begin position="128"/>
        <end position="246"/>
    </location>
</feature>
<evidence type="ECO:0000256" key="3">
    <source>
        <dbReference type="SAM" id="SignalP"/>
    </source>
</evidence>
<evidence type="ECO:0000256" key="2">
    <source>
        <dbReference type="SAM" id="Phobius"/>
    </source>
</evidence>
<keyword evidence="5" id="KW-1185">Reference proteome</keyword>
<gene>
    <name evidence="4" type="ORF">ACFQO7_19855</name>
</gene>
<feature type="signal peptide" evidence="3">
    <location>
        <begin position="1"/>
        <end position="31"/>
    </location>
</feature>
<evidence type="ECO:0000256" key="1">
    <source>
        <dbReference type="SAM" id="MobiDB-lite"/>
    </source>
</evidence>
<dbReference type="EMBL" id="JBHTAC010000019">
    <property type="protein sequence ID" value="MFC7244736.1"/>
    <property type="molecule type" value="Genomic_DNA"/>
</dbReference>
<keyword evidence="2" id="KW-0472">Membrane</keyword>
<feature type="transmembrane region" description="Helical" evidence="2">
    <location>
        <begin position="248"/>
        <end position="271"/>
    </location>
</feature>
<reference evidence="5" key="1">
    <citation type="journal article" date="2019" name="Int. J. Syst. Evol. Microbiol.">
        <title>The Global Catalogue of Microorganisms (GCM) 10K type strain sequencing project: providing services to taxonomists for standard genome sequencing and annotation.</title>
        <authorList>
            <consortium name="The Broad Institute Genomics Platform"/>
            <consortium name="The Broad Institute Genome Sequencing Center for Infectious Disease"/>
            <person name="Wu L."/>
            <person name="Ma J."/>
        </authorList>
    </citation>
    <scope>NUCLEOTIDE SEQUENCE [LARGE SCALE GENOMIC DNA]</scope>
    <source>
        <strain evidence="5">CGMCC 1.9106</strain>
    </source>
</reference>
<dbReference type="Proteomes" id="UP001596392">
    <property type="component" value="Unassembled WGS sequence"/>
</dbReference>
<proteinExistence type="predicted"/>
<sequence length="281" mass="27889">MSYAIRRRAAAFAAAGLLAGLPLLGASPAGAAEPEAAPGVSFSGGGLGLLLCGSKPATTKITVAAESKVRLTNGLGQGATLQIDGKDSADVADGETVEVQFHRGPVKVAMVPECLLNLNPTFEPLTVEVTSRSTSTPSSSGSTSGQGSSSNSGSTPTRKPSAKPSPTKAASQPSSSRSTSRNDTPPTSSDEGPEVADPTATLFPMPGDGDDDGDGVEQSPATVSVVGGDGKTLDSTRVSSTSPDKGPIGLLAIIATVCVVGVSAGAIRAIIAQRATRAEFA</sequence>
<comment type="caution">
    <text evidence="4">The sequence shown here is derived from an EMBL/GenBank/DDBJ whole genome shotgun (WGS) entry which is preliminary data.</text>
</comment>
<feature type="chain" id="PRO_5046832698" evidence="3">
    <location>
        <begin position="32"/>
        <end position="281"/>
    </location>
</feature>
<feature type="compositionally biased region" description="Polar residues" evidence="1">
    <location>
        <begin position="233"/>
        <end position="243"/>
    </location>
</feature>
<keyword evidence="2" id="KW-0812">Transmembrane</keyword>
<evidence type="ECO:0000313" key="5">
    <source>
        <dbReference type="Proteomes" id="UP001596392"/>
    </source>
</evidence>
<name>A0ABW2GYQ4_9ACTN</name>